<accession>A0A8J3IX16</accession>
<organism evidence="3 4">
    <name type="scientific">Reticulibacter mediterranei</name>
    <dbReference type="NCBI Taxonomy" id="2778369"/>
    <lineage>
        <taxon>Bacteria</taxon>
        <taxon>Bacillati</taxon>
        <taxon>Chloroflexota</taxon>
        <taxon>Ktedonobacteria</taxon>
        <taxon>Ktedonobacterales</taxon>
        <taxon>Reticulibacteraceae</taxon>
        <taxon>Reticulibacter</taxon>
    </lineage>
</organism>
<evidence type="ECO:0000313" key="4">
    <source>
        <dbReference type="Proteomes" id="UP000597444"/>
    </source>
</evidence>
<gene>
    <name evidence="3" type="ORF">KSF_101110</name>
</gene>
<reference evidence="3" key="1">
    <citation type="submission" date="2020-10" db="EMBL/GenBank/DDBJ databases">
        <title>Taxonomic study of unclassified bacteria belonging to the class Ktedonobacteria.</title>
        <authorList>
            <person name="Yabe S."/>
            <person name="Wang C.M."/>
            <person name="Zheng Y."/>
            <person name="Sakai Y."/>
            <person name="Cavaletti L."/>
            <person name="Monciardini P."/>
            <person name="Donadio S."/>
        </authorList>
    </citation>
    <scope>NUCLEOTIDE SEQUENCE</scope>
    <source>
        <strain evidence="3">ID150040</strain>
    </source>
</reference>
<name>A0A8J3IX16_9CHLR</name>
<evidence type="ECO:0000256" key="2">
    <source>
        <dbReference type="SAM" id="MobiDB-lite"/>
    </source>
</evidence>
<dbReference type="AlphaFoldDB" id="A0A8J3IX16"/>
<dbReference type="EMBL" id="BNJK01000002">
    <property type="protein sequence ID" value="GHP00064.1"/>
    <property type="molecule type" value="Genomic_DNA"/>
</dbReference>
<evidence type="ECO:0000256" key="1">
    <source>
        <dbReference type="SAM" id="Coils"/>
    </source>
</evidence>
<evidence type="ECO:0000313" key="3">
    <source>
        <dbReference type="EMBL" id="GHP00064.1"/>
    </source>
</evidence>
<dbReference type="Proteomes" id="UP000597444">
    <property type="component" value="Unassembled WGS sequence"/>
</dbReference>
<feature type="compositionally biased region" description="Basic residues" evidence="2">
    <location>
        <begin position="155"/>
        <end position="164"/>
    </location>
</feature>
<keyword evidence="1" id="KW-0175">Coiled coil</keyword>
<dbReference type="RefSeq" id="WP_220210659.1">
    <property type="nucleotide sequence ID" value="NZ_BNJK01000002.1"/>
</dbReference>
<keyword evidence="4" id="KW-1185">Reference proteome</keyword>
<feature type="region of interest" description="Disordered" evidence="2">
    <location>
        <begin position="140"/>
        <end position="164"/>
    </location>
</feature>
<proteinExistence type="predicted"/>
<comment type="caution">
    <text evidence="3">The sequence shown here is derived from an EMBL/GenBank/DDBJ whole genome shotgun (WGS) entry which is preliminary data.</text>
</comment>
<protein>
    <submittedName>
        <fullName evidence="3">Uncharacterized protein</fullName>
    </submittedName>
</protein>
<sequence>MNAIHHGILRAKILVRLSTLFNDFVYVVSSITCGDSVPLHGKIAPSPVRCRVWLYHIAGEEFRALRAELPGSRKTRDEEVAALRRENAELRAQLKTAQEQARLASSAALKSAMIMLEQWEQENLELRGHTRVLTRRLEQTGGYADITPPTSQAGRKSHLKPVDS</sequence>
<feature type="coiled-coil region" evidence="1">
    <location>
        <begin position="73"/>
        <end position="107"/>
    </location>
</feature>